<evidence type="ECO:0000256" key="7">
    <source>
        <dbReference type="ARBA" id="ARBA00022741"/>
    </source>
</evidence>
<dbReference type="NCBIfam" id="NF000840">
    <property type="entry name" value="PRK00071.1-3"/>
    <property type="match status" value="1"/>
</dbReference>
<proteinExistence type="inferred from homology"/>
<dbReference type="PANTHER" id="PTHR39321">
    <property type="entry name" value="NICOTINATE-NUCLEOTIDE ADENYLYLTRANSFERASE-RELATED"/>
    <property type="match status" value="1"/>
</dbReference>
<dbReference type="InterPro" id="IPR005248">
    <property type="entry name" value="NadD/NMNAT"/>
</dbReference>
<keyword evidence="9 11" id="KW-0520">NAD</keyword>
<dbReference type="NCBIfam" id="TIGR00482">
    <property type="entry name" value="nicotinate (nicotinamide) nucleotide adenylyltransferase"/>
    <property type="match status" value="1"/>
</dbReference>
<keyword evidence="4 11" id="KW-0662">Pyridine nucleotide biosynthesis</keyword>
<comment type="catalytic activity">
    <reaction evidence="10 11">
        <text>nicotinate beta-D-ribonucleotide + ATP + H(+) = deamido-NAD(+) + diphosphate</text>
        <dbReference type="Rhea" id="RHEA:22860"/>
        <dbReference type="ChEBI" id="CHEBI:15378"/>
        <dbReference type="ChEBI" id="CHEBI:30616"/>
        <dbReference type="ChEBI" id="CHEBI:33019"/>
        <dbReference type="ChEBI" id="CHEBI:57502"/>
        <dbReference type="ChEBI" id="CHEBI:58437"/>
        <dbReference type="EC" id="2.7.7.18"/>
    </reaction>
</comment>
<keyword evidence="14" id="KW-1185">Reference proteome</keyword>
<dbReference type="HAMAP" id="MF_00244">
    <property type="entry name" value="NaMN_adenylyltr"/>
    <property type="match status" value="1"/>
</dbReference>
<dbReference type="GO" id="GO:0005524">
    <property type="term" value="F:ATP binding"/>
    <property type="evidence" value="ECO:0007669"/>
    <property type="project" value="UniProtKB-KW"/>
</dbReference>
<reference evidence="13" key="1">
    <citation type="submission" date="2020-09" db="EMBL/GenBank/DDBJ databases">
        <authorList>
            <person name="Yoon J.-W."/>
        </authorList>
    </citation>
    <scope>NUCLEOTIDE SEQUENCE</scope>
    <source>
        <strain evidence="13">KMU-158</strain>
    </source>
</reference>
<dbReference type="Pfam" id="PF01467">
    <property type="entry name" value="CTP_transf_like"/>
    <property type="match status" value="1"/>
</dbReference>
<dbReference type="InterPro" id="IPR014729">
    <property type="entry name" value="Rossmann-like_a/b/a_fold"/>
</dbReference>
<evidence type="ECO:0000256" key="4">
    <source>
        <dbReference type="ARBA" id="ARBA00022642"/>
    </source>
</evidence>
<dbReference type="GO" id="GO:0009435">
    <property type="term" value="P:NAD+ biosynthetic process"/>
    <property type="evidence" value="ECO:0007669"/>
    <property type="project" value="UniProtKB-UniRule"/>
</dbReference>
<evidence type="ECO:0000256" key="11">
    <source>
        <dbReference type="HAMAP-Rule" id="MF_00244"/>
    </source>
</evidence>
<comment type="pathway">
    <text evidence="2 11">Cofactor biosynthesis; NAD(+) biosynthesis; deamido-NAD(+) from nicotinate D-ribonucleotide: step 1/1.</text>
</comment>
<accession>A0A927C316</accession>
<keyword evidence="6 11" id="KW-0548">Nucleotidyltransferase</keyword>
<evidence type="ECO:0000256" key="9">
    <source>
        <dbReference type="ARBA" id="ARBA00023027"/>
    </source>
</evidence>
<evidence type="ECO:0000313" key="14">
    <source>
        <dbReference type="Proteomes" id="UP000610558"/>
    </source>
</evidence>
<dbReference type="CDD" id="cd02165">
    <property type="entry name" value="NMNAT"/>
    <property type="match status" value="1"/>
</dbReference>
<feature type="domain" description="Cytidyltransferase-like" evidence="12">
    <location>
        <begin position="6"/>
        <end position="184"/>
    </location>
</feature>
<evidence type="ECO:0000256" key="1">
    <source>
        <dbReference type="ARBA" id="ARBA00002324"/>
    </source>
</evidence>
<name>A0A927C316_9GAMM</name>
<dbReference type="GO" id="GO:0004515">
    <property type="term" value="F:nicotinate-nucleotide adenylyltransferase activity"/>
    <property type="evidence" value="ECO:0007669"/>
    <property type="project" value="UniProtKB-UniRule"/>
</dbReference>
<protein>
    <recommendedName>
        <fullName evidence="11">Probable nicotinate-nucleotide adenylyltransferase</fullName>
        <ecNumber evidence="11">2.7.7.18</ecNumber>
    </recommendedName>
    <alternativeName>
        <fullName evidence="11">Deamido-NAD(+) diphosphorylase</fullName>
    </alternativeName>
    <alternativeName>
        <fullName evidence="11">Deamido-NAD(+) pyrophosphorylase</fullName>
    </alternativeName>
    <alternativeName>
        <fullName evidence="11">Nicotinate mononucleotide adenylyltransferase</fullName>
        <shortName evidence="11">NaMN adenylyltransferase</shortName>
    </alternativeName>
</protein>
<evidence type="ECO:0000313" key="13">
    <source>
        <dbReference type="EMBL" id="MBD2858861.1"/>
    </source>
</evidence>
<sequence>MRHIAIFGGTFDPIHNGHLRSAVEVREELAADELWLLPSNRPPLRDRPTASSEQRLAMVMAAVHGEPGVRVDARELLRDTPSYTVDTLSEIRAEVGEDIALTLVVGSDALNKLHQWHDWQRLLSLANILALGRPDYELQLDAAVADQLGKAACDKSQLGLQSRGGFCELKLVQLAISATDIRERLVGGQSVRYLLPDAVIDFINQQQLYRR</sequence>
<evidence type="ECO:0000259" key="12">
    <source>
        <dbReference type="Pfam" id="PF01467"/>
    </source>
</evidence>
<dbReference type="InterPro" id="IPR004821">
    <property type="entry name" value="Cyt_trans-like"/>
</dbReference>
<evidence type="ECO:0000256" key="6">
    <source>
        <dbReference type="ARBA" id="ARBA00022695"/>
    </source>
</evidence>
<dbReference type="NCBIfam" id="TIGR00125">
    <property type="entry name" value="cyt_tran_rel"/>
    <property type="match status" value="1"/>
</dbReference>
<dbReference type="SUPFAM" id="SSF52374">
    <property type="entry name" value="Nucleotidylyl transferase"/>
    <property type="match status" value="1"/>
</dbReference>
<dbReference type="EMBL" id="JACXLD010000003">
    <property type="protein sequence ID" value="MBD2858861.1"/>
    <property type="molecule type" value="Genomic_DNA"/>
</dbReference>
<evidence type="ECO:0000256" key="5">
    <source>
        <dbReference type="ARBA" id="ARBA00022679"/>
    </source>
</evidence>
<dbReference type="PANTHER" id="PTHR39321:SF3">
    <property type="entry name" value="PHOSPHOPANTETHEINE ADENYLYLTRANSFERASE"/>
    <property type="match status" value="1"/>
</dbReference>
<comment type="function">
    <text evidence="1 11">Catalyzes the reversible adenylation of nicotinate mononucleotide (NaMN) to nicotinic acid adenine dinucleotide (NaAD).</text>
</comment>
<dbReference type="NCBIfam" id="NF000839">
    <property type="entry name" value="PRK00071.1-1"/>
    <property type="match status" value="1"/>
</dbReference>
<keyword evidence="8 11" id="KW-0067">ATP-binding</keyword>
<comment type="caution">
    <text evidence="13">The sequence shown here is derived from an EMBL/GenBank/DDBJ whole genome shotgun (WGS) entry which is preliminary data.</text>
</comment>
<gene>
    <name evidence="11 13" type="primary">nadD</name>
    <name evidence="13" type="ORF">IB286_07530</name>
</gene>
<evidence type="ECO:0000256" key="3">
    <source>
        <dbReference type="ARBA" id="ARBA00009014"/>
    </source>
</evidence>
<dbReference type="Proteomes" id="UP000610558">
    <property type="component" value="Unassembled WGS sequence"/>
</dbReference>
<dbReference type="AlphaFoldDB" id="A0A927C316"/>
<comment type="similarity">
    <text evidence="3 11">Belongs to the NadD family.</text>
</comment>
<dbReference type="Gene3D" id="3.40.50.620">
    <property type="entry name" value="HUPs"/>
    <property type="match status" value="1"/>
</dbReference>
<keyword evidence="5 11" id="KW-0808">Transferase</keyword>
<evidence type="ECO:0000256" key="2">
    <source>
        <dbReference type="ARBA" id="ARBA00005019"/>
    </source>
</evidence>
<evidence type="ECO:0000256" key="10">
    <source>
        <dbReference type="ARBA" id="ARBA00048721"/>
    </source>
</evidence>
<keyword evidence="7 11" id="KW-0547">Nucleotide-binding</keyword>
<organism evidence="13 14">
    <name type="scientific">Spongiibacter pelagi</name>
    <dbReference type="NCBI Taxonomy" id="2760804"/>
    <lineage>
        <taxon>Bacteria</taxon>
        <taxon>Pseudomonadati</taxon>
        <taxon>Pseudomonadota</taxon>
        <taxon>Gammaproteobacteria</taxon>
        <taxon>Cellvibrionales</taxon>
        <taxon>Spongiibacteraceae</taxon>
        <taxon>Spongiibacter</taxon>
    </lineage>
</organism>
<evidence type="ECO:0000256" key="8">
    <source>
        <dbReference type="ARBA" id="ARBA00022840"/>
    </source>
</evidence>
<dbReference type="EC" id="2.7.7.18" evidence="11"/>